<dbReference type="EMBL" id="JASBWR010000001">
    <property type="protein sequence ID" value="KAJ9113959.1"/>
    <property type="molecule type" value="Genomic_DNA"/>
</dbReference>
<keyword evidence="2" id="KW-1185">Reference proteome</keyword>
<reference evidence="1" key="1">
    <citation type="submission" date="2023-04" db="EMBL/GenBank/DDBJ databases">
        <title>Draft Genome sequencing of Naganishia species isolated from polar environments using Oxford Nanopore Technology.</title>
        <authorList>
            <person name="Leo P."/>
            <person name="Venkateswaran K."/>
        </authorList>
    </citation>
    <scope>NUCLEOTIDE SEQUENCE</scope>
    <source>
        <strain evidence="1">MNA-CCFEE 5261</strain>
    </source>
</reference>
<evidence type="ECO:0000313" key="2">
    <source>
        <dbReference type="Proteomes" id="UP001241377"/>
    </source>
</evidence>
<gene>
    <name evidence="1" type="ORF">QFC19_000155</name>
</gene>
<accession>A0ACC2WRZ7</accession>
<sequence>MAETDSYESPSEHDSLFGPSRRESTQADGPVAPSNNMTGLVQPISSTLVPGNIDHEPTEEEISRNKGKFEVELEFIQCLASPNYLHELATQGYLEDPAFLNFLEYLEYWREPDFAQHIMCVLAFGVTLSNMSEAFDVAEGADVPSLPERRCDRGRAAQPRDLALGNMVSALLDPYYNMTQADDAALPSHYFRREGESTRINREQHTREALERQQVEAEEAERIRRERSEQEKQEKQ</sequence>
<name>A0ACC2WRZ7_9TREE</name>
<evidence type="ECO:0000313" key="1">
    <source>
        <dbReference type="EMBL" id="KAJ9113959.1"/>
    </source>
</evidence>
<organism evidence="1 2">
    <name type="scientific">Naganishia cerealis</name>
    <dbReference type="NCBI Taxonomy" id="610337"/>
    <lineage>
        <taxon>Eukaryota</taxon>
        <taxon>Fungi</taxon>
        <taxon>Dikarya</taxon>
        <taxon>Basidiomycota</taxon>
        <taxon>Agaricomycotina</taxon>
        <taxon>Tremellomycetes</taxon>
        <taxon>Filobasidiales</taxon>
        <taxon>Filobasidiaceae</taxon>
        <taxon>Naganishia</taxon>
    </lineage>
</organism>
<protein>
    <submittedName>
        <fullName evidence="1">Uncharacterized protein</fullName>
    </submittedName>
</protein>
<proteinExistence type="predicted"/>
<dbReference type="Proteomes" id="UP001241377">
    <property type="component" value="Unassembled WGS sequence"/>
</dbReference>
<comment type="caution">
    <text evidence="1">The sequence shown here is derived from an EMBL/GenBank/DDBJ whole genome shotgun (WGS) entry which is preliminary data.</text>
</comment>